<accession>G8TXU8</accession>
<sequence>MLLDYEDQSPVVDPPVFLAPGSYVIGRVALGPHASVWFNAVIRGDLERIEIGARTNIQDNVVIHADPGFPVTIGDEVTVGHGAIIHGARVESRVLIGMGSIIMNGAVIGDHSIIGAGTLIPEGAVIAPGSLVLGRPGKRVRSVTEDERAKIVAASQSYVQRWLSVGWHFQ</sequence>
<reference evidence="1 2" key="2">
    <citation type="journal article" date="2012" name="Stand. Genomic Sci.">
        <title>Complete genome sequence of the moderately thermophilic mineral-sulfide-oxidizing firmicute Sulfobacillus acidophilus type strain (NAL(T)).</title>
        <authorList>
            <person name="Anderson I."/>
            <person name="Chertkov O."/>
            <person name="Chen A."/>
            <person name="Saunders E."/>
            <person name="Lapidus A."/>
            <person name="Nolan M."/>
            <person name="Lucas S."/>
            <person name="Hammon N."/>
            <person name="Deshpande S."/>
            <person name="Cheng J.F."/>
            <person name="Han C."/>
            <person name="Tapia R."/>
            <person name="Goodwin L.A."/>
            <person name="Pitluck S."/>
            <person name="Liolios K."/>
            <person name="Pagani I."/>
            <person name="Ivanova N."/>
            <person name="Mikhailova N."/>
            <person name="Pati A."/>
            <person name="Palaniappan K."/>
            <person name="Land M."/>
            <person name="Pan C."/>
            <person name="Rohde M."/>
            <person name="Pukall R."/>
            <person name="Goker M."/>
            <person name="Detter J.C."/>
            <person name="Woyke T."/>
            <person name="Bristow J."/>
            <person name="Eisen J.A."/>
            <person name="Markowitz V."/>
            <person name="Hugenholtz P."/>
            <person name="Kyrpides N.C."/>
            <person name="Klenk H.P."/>
            <person name="Mavromatis K."/>
        </authorList>
    </citation>
    <scope>NUCLEOTIDE SEQUENCE [LARGE SCALE GENOMIC DNA]</scope>
    <source>
        <strain evidence="2">ATCC 700253 / DSM 10332 / NAL</strain>
    </source>
</reference>
<dbReference type="PATRIC" id="fig|679936.5.peg.2786"/>
<gene>
    <name evidence="1" type="ordered locus">Sulac_2692</name>
</gene>
<dbReference type="AlphaFoldDB" id="G8TXU8"/>
<dbReference type="PANTHER" id="PTHR13061">
    <property type="entry name" value="DYNACTIN SUBUNIT P25"/>
    <property type="match status" value="1"/>
</dbReference>
<dbReference type="InterPro" id="IPR050484">
    <property type="entry name" value="Transf_Hexapept/Carb_Anhydrase"/>
</dbReference>
<dbReference type="InterPro" id="IPR001451">
    <property type="entry name" value="Hexapep"/>
</dbReference>
<dbReference type="PANTHER" id="PTHR13061:SF29">
    <property type="entry name" value="GAMMA CARBONIC ANHYDRASE-LIKE 1, MITOCHONDRIAL-RELATED"/>
    <property type="match status" value="1"/>
</dbReference>
<dbReference type="HOGENOM" id="CLU_064827_4_1_9"/>
<dbReference type="CDD" id="cd04645">
    <property type="entry name" value="LbH_gamma_CA_like"/>
    <property type="match status" value="1"/>
</dbReference>
<dbReference type="Pfam" id="PF00132">
    <property type="entry name" value="Hexapep"/>
    <property type="match status" value="1"/>
</dbReference>
<dbReference type="InterPro" id="IPR047324">
    <property type="entry name" value="LbH_gamma_CA-like"/>
</dbReference>
<organism evidence="1 2">
    <name type="scientific">Sulfobacillus acidophilus (strain ATCC 700253 / DSM 10332 / NAL)</name>
    <dbReference type="NCBI Taxonomy" id="679936"/>
    <lineage>
        <taxon>Bacteria</taxon>
        <taxon>Bacillati</taxon>
        <taxon>Bacillota</taxon>
        <taxon>Clostridia</taxon>
        <taxon>Eubacteriales</taxon>
        <taxon>Clostridiales Family XVII. Incertae Sedis</taxon>
        <taxon>Sulfobacillus</taxon>
    </lineage>
</organism>
<evidence type="ECO:0000313" key="1">
    <source>
        <dbReference type="EMBL" id="AEW06154.1"/>
    </source>
</evidence>
<keyword evidence="2" id="KW-1185">Reference proteome</keyword>
<protein>
    <submittedName>
        <fullName evidence="1">Anhydrase family 3 protein</fullName>
    </submittedName>
</protein>
<dbReference type="KEGG" id="sap:Sulac_2692"/>
<reference evidence="2" key="1">
    <citation type="submission" date="2011-12" db="EMBL/GenBank/DDBJ databases">
        <title>The complete genome of chromosome of Sulfobacillus acidophilus DSM 10332.</title>
        <authorList>
            <person name="Lucas S."/>
            <person name="Han J."/>
            <person name="Lapidus A."/>
            <person name="Bruce D."/>
            <person name="Goodwin L."/>
            <person name="Pitluck S."/>
            <person name="Peters L."/>
            <person name="Kyrpides N."/>
            <person name="Mavromatis K."/>
            <person name="Ivanova N."/>
            <person name="Mikhailova N."/>
            <person name="Chertkov O."/>
            <person name="Saunders E."/>
            <person name="Detter J.C."/>
            <person name="Tapia R."/>
            <person name="Han C."/>
            <person name="Land M."/>
            <person name="Hauser L."/>
            <person name="Markowitz V."/>
            <person name="Cheng J.-F."/>
            <person name="Hugenholtz P."/>
            <person name="Woyke T."/>
            <person name="Wu D."/>
            <person name="Pukall R."/>
            <person name="Gehrich-Schroeter G."/>
            <person name="Schneider S."/>
            <person name="Klenk H.-P."/>
            <person name="Eisen J.A."/>
        </authorList>
    </citation>
    <scope>NUCLEOTIDE SEQUENCE [LARGE SCALE GENOMIC DNA]</scope>
    <source>
        <strain evidence="2">ATCC 700253 / DSM 10332 / NAL</strain>
    </source>
</reference>
<dbReference type="InterPro" id="IPR011004">
    <property type="entry name" value="Trimer_LpxA-like_sf"/>
</dbReference>
<dbReference type="SUPFAM" id="SSF51161">
    <property type="entry name" value="Trimeric LpxA-like enzymes"/>
    <property type="match status" value="1"/>
</dbReference>
<proteinExistence type="predicted"/>
<name>G8TXU8_SULAD</name>
<evidence type="ECO:0000313" key="2">
    <source>
        <dbReference type="Proteomes" id="UP000005439"/>
    </source>
</evidence>
<dbReference type="EMBL" id="CP003179">
    <property type="protein sequence ID" value="AEW06154.1"/>
    <property type="molecule type" value="Genomic_DNA"/>
</dbReference>
<dbReference type="Gene3D" id="2.160.10.10">
    <property type="entry name" value="Hexapeptide repeat proteins"/>
    <property type="match status" value="1"/>
</dbReference>
<dbReference type="STRING" id="679936.Sulac_2692"/>
<dbReference type="Proteomes" id="UP000005439">
    <property type="component" value="Chromosome"/>
</dbReference>